<dbReference type="EMBL" id="JABFTP020000062">
    <property type="protein sequence ID" value="KAL3274171.1"/>
    <property type="molecule type" value="Genomic_DNA"/>
</dbReference>
<proteinExistence type="predicted"/>
<accession>A0ABD2N600</accession>
<evidence type="ECO:0000313" key="2">
    <source>
        <dbReference type="Proteomes" id="UP001516400"/>
    </source>
</evidence>
<name>A0ABD2N600_9CUCU</name>
<dbReference type="Proteomes" id="UP001516400">
    <property type="component" value="Unassembled WGS sequence"/>
</dbReference>
<evidence type="ECO:0000313" key="1">
    <source>
        <dbReference type="EMBL" id="KAL3274171.1"/>
    </source>
</evidence>
<reference evidence="1 2" key="1">
    <citation type="journal article" date="2021" name="BMC Biol.">
        <title>Horizontally acquired antibacterial genes associated with adaptive radiation of ladybird beetles.</title>
        <authorList>
            <person name="Li H.S."/>
            <person name="Tang X.F."/>
            <person name="Huang Y.H."/>
            <person name="Xu Z.Y."/>
            <person name="Chen M.L."/>
            <person name="Du X.Y."/>
            <person name="Qiu B.Y."/>
            <person name="Chen P.T."/>
            <person name="Zhang W."/>
            <person name="Slipinski A."/>
            <person name="Escalona H.E."/>
            <person name="Waterhouse R.M."/>
            <person name="Zwick A."/>
            <person name="Pang H."/>
        </authorList>
    </citation>
    <scope>NUCLEOTIDE SEQUENCE [LARGE SCALE GENOMIC DNA]</scope>
    <source>
        <strain evidence="1">SYSU2018</strain>
    </source>
</reference>
<dbReference type="AlphaFoldDB" id="A0ABD2N600"/>
<protein>
    <submittedName>
        <fullName evidence="1">Uncharacterized protein</fullName>
    </submittedName>
</protein>
<comment type="caution">
    <text evidence="1">The sequence shown here is derived from an EMBL/GenBank/DDBJ whole genome shotgun (WGS) entry which is preliminary data.</text>
</comment>
<keyword evidence="2" id="KW-1185">Reference proteome</keyword>
<gene>
    <name evidence="1" type="ORF">HHI36_015585</name>
</gene>
<sequence>MARNGHGLWMDTELTGLTIATMETPEKRKTITVYCRYSCEYRTDINSDHNPVVSKLEIKLKLIDRKSTGRPIDIRKVQIFISNTITNATNNNDSNLDQWDKVKQAIQATSTQLIQKEKTRF</sequence>
<organism evidence="1 2">
    <name type="scientific">Cryptolaemus montrouzieri</name>
    <dbReference type="NCBI Taxonomy" id="559131"/>
    <lineage>
        <taxon>Eukaryota</taxon>
        <taxon>Metazoa</taxon>
        <taxon>Ecdysozoa</taxon>
        <taxon>Arthropoda</taxon>
        <taxon>Hexapoda</taxon>
        <taxon>Insecta</taxon>
        <taxon>Pterygota</taxon>
        <taxon>Neoptera</taxon>
        <taxon>Endopterygota</taxon>
        <taxon>Coleoptera</taxon>
        <taxon>Polyphaga</taxon>
        <taxon>Cucujiformia</taxon>
        <taxon>Coccinelloidea</taxon>
        <taxon>Coccinellidae</taxon>
        <taxon>Scymninae</taxon>
        <taxon>Scymnini</taxon>
        <taxon>Cryptolaemus</taxon>
    </lineage>
</organism>